<dbReference type="Proteomes" id="UP000093985">
    <property type="component" value="Unassembled WGS sequence"/>
</dbReference>
<comment type="caution">
    <text evidence="1">The sequence shown here is derived from an EMBL/GenBank/DDBJ whole genome shotgun (WGS) entry which is preliminary data.</text>
</comment>
<evidence type="ECO:0000313" key="2">
    <source>
        <dbReference type="Proteomes" id="UP000093985"/>
    </source>
</evidence>
<evidence type="ECO:0000313" key="1">
    <source>
        <dbReference type="EMBL" id="OBG00932.1"/>
    </source>
</evidence>
<protein>
    <submittedName>
        <fullName evidence="1">Uncharacterized protein</fullName>
    </submittedName>
</protein>
<dbReference type="RefSeq" id="WP_064856864.1">
    <property type="nucleotide sequence ID" value="NZ_LZIM01000091.1"/>
</dbReference>
<dbReference type="EMBL" id="LZIN01000096">
    <property type="protein sequence ID" value="OBG00932.1"/>
    <property type="molecule type" value="Genomic_DNA"/>
</dbReference>
<proteinExistence type="predicted"/>
<dbReference type="AlphaFoldDB" id="A0A1A2E181"/>
<accession>A0A1A2E181</accession>
<organism evidence="1 2">
    <name type="scientific">Mycolicibacter sinensis (strain JDM601)</name>
    <name type="common">Mycobacterium sinense</name>
    <dbReference type="NCBI Taxonomy" id="875328"/>
    <lineage>
        <taxon>Bacteria</taxon>
        <taxon>Bacillati</taxon>
        <taxon>Actinomycetota</taxon>
        <taxon>Actinomycetes</taxon>
        <taxon>Mycobacteriales</taxon>
        <taxon>Mycobacteriaceae</taxon>
        <taxon>Mycolicibacter</taxon>
    </lineage>
</organism>
<name>A0A1A2E181_MYCSD</name>
<dbReference type="OrthoDB" id="4762410at2"/>
<reference evidence="2" key="1">
    <citation type="submission" date="2016-06" db="EMBL/GenBank/DDBJ databases">
        <authorList>
            <person name="Sutton G."/>
            <person name="Brinkac L."/>
            <person name="Sanka R."/>
            <person name="Adams M."/>
            <person name="Lau E."/>
            <person name="Mehaffy C."/>
            <person name="Tameris M."/>
            <person name="Hatherill M."/>
            <person name="Hanekom W."/>
            <person name="Mahomed H."/>
            <person name="Mcshane H."/>
        </authorList>
    </citation>
    <scope>NUCLEOTIDE SEQUENCE [LARGE SCALE GENOMIC DNA]</scope>
    <source>
        <strain evidence="2">852014-51077_SCH5608930-a</strain>
    </source>
</reference>
<sequence>MLKLNELPNPNGLTRFNVRDHYTQRLVLIAAVCRELQHEPEIRVGDRARAAIELLAWWMRWVYDLPEDQALRYSYGFSEPYLTKYANDMFRELALGAAVCDSVAKSFTADKPWELDEDMRRVRMHLDTYLAASNADADADGSLGTDGR</sequence>
<gene>
    <name evidence="1" type="ORF">A5771_17860</name>
</gene>